<accession>A0A0R3PDT2</accession>
<dbReference type="EMBL" id="UYYA01000389">
    <property type="protein sequence ID" value="VDM53725.1"/>
    <property type="molecule type" value="Genomic_DNA"/>
</dbReference>
<dbReference type="PROSITE" id="PS50089">
    <property type="entry name" value="ZF_RING_2"/>
    <property type="match status" value="1"/>
</dbReference>
<feature type="region of interest" description="Disordered" evidence="4">
    <location>
        <begin position="309"/>
        <end position="330"/>
    </location>
</feature>
<reference evidence="6 7" key="2">
    <citation type="submission" date="2018-11" db="EMBL/GenBank/DDBJ databases">
        <authorList>
            <consortium name="Pathogen Informatics"/>
        </authorList>
    </citation>
    <scope>NUCLEOTIDE SEQUENCE [LARGE SCALE GENOMIC DNA]</scope>
    <source>
        <strain evidence="6 7">Costa Rica</strain>
    </source>
</reference>
<dbReference type="AlphaFoldDB" id="A0A0R3PDT2"/>
<dbReference type="GO" id="GO:0061630">
    <property type="term" value="F:ubiquitin protein ligase activity"/>
    <property type="evidence" value="ECO:0007669"/>
    <property type="project" value="UniProtKB-EC"/>
</dbReference>
<dbReference type="Pfam" id="PF13920">
    <property type="entry name" value="zf-C3HC4_3"/>
    <property type="match status" value="1"/>
</dbReference>
<evidence type="ECO:0000313" key="7">
    <source>
        <dbReference type="Proteomes" id="UP000267027"/>
    </source>
</evidence>
<evidence type="ECO:0000313" key="8">
    <source>
        <dbReference type="WBParaSite" id="ACOC_0000213901-mRNA-1"/>
    </source>
</evidence>
<dbReference type="WBParaSite" id="ACOC_0000213901-mRNA-1">
    <property type="protein sequence ID" value="ACOC_0000213901-mRNA-1"/>
    <property type="gene ID" value="ACOC_0000213901"/>
</dbReference>
<protein>
    <submittedName>
        <fullName evidence="8">RING-type E3 ubiquitin transferase</fullName>
    </submittedName>
</protein>
<dbReference type="GO" id="GO:0008270">
    <property type="term" value="F:zinc ion binding"/>
    <property type="evidence" value="ECO:0007669"/>
    <property type="project" value="UniProtKB-KW"/>
</dbReference>
<dbReference type="InterPro" id="IPR013083">
    <property type="entry name" value="Znf_RING/FYVE/PHD"/>
</dbReference>
<dbReference type="SUPFAM" id="SSF57850">
    <property type="entry name" value="RING/U-box"/>
    <property type="match status" value="1"/>
</dbReference>
<evidence type="ECO:0000313" key="6">
    <source>
        <dbReference type="EMBL" id="VDM53725.1"/>
    </source>
</evidence>
<dbReference type="STRING" id="334426.A0A0R3PDT2"/>
<dbReference type="GO" id="GO:0016567">
    <property type="term" value="P:protein ubiquitination"/>
    <property type="evidence" value="ECO:0007669"/>
    <property type="project" value="TreeGrafter"/>
</dbReference>
<dbReference type="PANTHER" id="PTHR22996">
    <property type="entry name" value="MAHOGUNIN"/>
    <property type="match status" value="1"/>
</dbReference>
<evidence type="ECO:0000259" key="5">
    <source>
        <dbReference type="PROSITE" id="PS50089"/>
    </source>
</evidence>
<dbReference type="SMART" id="SM00184">
    <property type="entry name" value="RING"/>
    <property type="match status" value="1"/>
</dbReference>
<keyword evidence="7" id="KW-1185">Reference proteome</keyword>
<proteinExistence type="predicted"/>
<dbReference type="FunFam" id="3.30.40.10:FF:000625">
    <property type="entry name" value="E3 ubiquitin ligase Rnf157"/>
    <property type="match status" value="1"/>
</dbReference>
<dbReference type="OMA" id="EDADCNL"/>
<dbReference type="InterPro" id="IPR001841">
    <property type="entry name" value="Znf_RING"/>
</dbReference>
<feature type="domain" description="RING-type" evidence="5">
    <location>
        <begin position="195"/>
        <end position="234"/>
    </location>
</feature>
<dbReference type="InterPro" id="IPR045194">
    <property type="entry name" value="MGRN1/RNF157-like"/>
</dbReference>
<dbReference type="GO" id="GO:0005737">
    <property type="term" value="C:cytoplasm"/>
    <property type="evidence" value="ECO:0007669"/>
    <property type="project" value="TreeGrafter"/>
</dbReference>
<evidence type="ECO:0000256" key="4">
    <source>
        <dbReference type="SAM" id="MobiDB-lite"/>
    </source>
</evidence>
<feature type="compositionally biased region" description="Low complexity" evidence="4">
    <location>
        <begin position="312"/>
        <end position="324"/>
    </location>
</feature>
<dbReference type="Gene3D" id="3.30.40.10">
    <property type="entry name" value="Zinc/RING finger domain, C3HC4 (zinc finger)"/>
    <property type="match status" value="1"/>
</dbReference>
<name>A0A0R3PDT2_ANGCS</name>
<evidence type="ECO:0000256" key="3">
    <source>
        <dbReference type="PROSITE-ProRule" id="PRU00175"/>
    </source>
</evidence>
<gene>
    <name evidence="6" type="ORF">ACOC_LOCUS2140</name>
</gene>
<organism evidence="8">
    <name type="scientific">Angiostrongylus costaricensis</name>
    <name type="common">Nematode worm</name>
    <dbReference type="NCBI Taxonomy" id="334426"/>
    <lineage>
        <taxon>Eukaryota</taxon>
        <taxon>Metazoa</taxon>
        <taxon>Ecdysozoa</taxon>
        <taxon>Nematoda</taxon>
        <taxon>Chromadorea</taxon>
        <taxon>Rhabditida</taxon>
        <taxon>Rhabditina</taxon>
        <taxon>Rhabditomorpha</taxon>
        <taxon>Strongyloidea</taxon>
        <taxon>Metastrongylidae</taxon>
        <taxon>Angiostrongylus</taxon>
    </lineage>
</organism>
<keyword evidence="1 3" id="KW-0479">Metal-binding</keyword>
<keyword evidence="2" id="KW-0862">Zinc</keyword>
<reference evidence="8" key="1">
    <citation type="submission" date="2017-02" db="UniProtKB">
        <authorList>
            <consortium name="WormBaseParasite"/>
        </authorList>
    </citation>
    <scope>IDENTIFICATION</scope>
</reference>
<dbReference type="OrthoDB" id="10014838at2759"/>
<dbReference type="PANTHER" id="PTHR22996:SF0">
    <property type="entry name" value="RE60872P-RELATED"/>
    <property type="match status" value="1"/>
</dbReference>
<evidence type="ECO:0000256" key="1">
    <source>
        <dbReference type="ARBA" id="ARBA00022771"/>
    </source>
</evidence>
<keyword evidence="1 3" id="KW-0863">Zinc-finger</keyword>
<sequence length="380" mass="42710">MCGGRFDMAKPEAFLFGENSDLDLLGGRSVPFPYASPLGSDEVRPLHLLVNIRKESVKFQRVKDVDGSEVESSLYRLEFTLDADCSCFVQIHFNARELYQDGTIQCAGFVYRSKRASCSDIHLQINFSFFSFIFEIRRVTCRFQVANDNSHALILKPLRQKIACDGVIYLLQEIFGIENKEMVTDGSNEDCGLECIICMSDIRDTVILPCRHLCICNNCADTLRYKLNNCPICRSPFRALIQLRARRLTRNLGYETVTLVEGLNGPLTHQSYGNVEKVKSSINEAILEKRHSGDRNRFVNRGNQVMAREETSMLSSDLSRSPSPQCDATPGGADVVYTTSYSERLQFIDSSISYVQVVDSMENTQSTGTRRCLQTGSGLS</sequence>
<dbReference type="Proteomes" id="UP000267027">
    <property type="component" value="Unassembled WGS sequence"/>
</dbReference>
<evidence type="ECO:0000256" key="2">
    <source>
        <dbReference type="ARBA" id="ARBA00022833"/>
    </source>
</evidence>